<accession>A0AAV4T4H7</accession>
<protein>
    <recommendedName>
        <fullName evidence="4">Secreted protein</fullName>
    </recommendedName>
</protein>
<dbReference type="Proteomes" id="UP001054837">
    <property type="component" value="Unassembled WGS sequence"/>
</dbReference>
<feature type="chain" id="PRO_5043741604" description="Secreted protein" evidence="1">
    <location>
        <begin position="24"/>
        <end position="96"/>
    </location>
</feature>
<proteinExistence type="predicted"/>
<evidence type="ECO:0000256" key="1">
    <source>
        <dbReference type="SAM" id="SignalP"/>
    </source>
</evidence>
<evidence type="ECO:0008006" key="4">
    <source>
        <dbReference type="Google" id="ProtNLM"/>
    </source>
</evidence>
<gene>
    <name evidence="2" type="ORF">CDAR_424211</name>
</gene>
<name>A0AAV4T4H7_9ARAC</name>
<dbReference type="AlphaFoldDB" id="A0AAV4T4H7"/>
<evidence type="ECO:0000313" key="3">
    <source>
        <dbReference type="Proteomes" id="UP001054837"/>
    </source>
</evidence>
<keyword evidence="3" id="KW-1185">Reference proteome</keyword>
<dbReference type="EMBL" id="BPLQ01008891">
    <property type="protein sequence ID" value="GIY40166.1"/>
    <property type="molecule type" value="Genomic_DNA"/>
</dbReference>
<organism evidence="2 3">
    <name type="scientific">Caerostris darwini</name>
    <dbReference type="NCBI Taxonomy" id="1538125"/>
    <lineage>
        <taxon>Eukaryota</taxon>
        <taxon>Metazoa</taxon>
        <taxon>Ecdysozoa</taxon>
        <taxon>Arthropoda</taxon>
        <taxon>Chelicerata</taxon>
        <taxon>Arachnida</taxon>
        <taxon>Araneae</taxon>
        <taxon>Araneomorphae</taxon>
        <taxon>Entelegynae</taxon>
        <taxon>Araneoidea</taxon>
        <taxon>Araneidae</taxon>
        <taxon>Caerostris</taxon>
    </lineage>
</organism>
<evidence type="ECO:0000313" key="2">
    <source>
        <dbReference type="EMBL" id="GIY40166.1"/>
    </source>
</evidence>
<sequence>MFCKVAPVLFACVMVQVPNYSHGTCSIRYQPPSCPFDHPLESSAADNDKEGWRGQGREWHTCNGLPMLVDSRTWKKGVVAVQENEWSNLERSGGEW</sequence>
<comment type="caution">
    <text evidence="2">The sequence shown here is derived from an EMBL/GenBank/DDBJ whole genome shotgun (WGS) entry which is preliminary data.</text>
</comment>
<reference evidence="2 3" key="1">
    <citation type="submission" date="2021-06" db="EMBL/GenBank/DDBJ databases">
        <title>Caerostris darwini draft genome.</title>
        <authorList>
            <person name="Kono N."/>
            <person name="Arakawa K."/>
        </authorList>
    </citation>
    <scope>NUCLEOTIDE SEQUENCE [LARGE SCALE GENOMIC DNA]</scope>
</reference>
<keyword evidence="1" id="KW-0732">Signal</keyword>
<feature type="signal peptide" evidence="1">
    <location>
        <begin position="1"/>
        <end position="23"/>
    </location>
</feature>